<dbReference type="SUPFAM" id="SSF52768">
    <property type="entry name" value="Arginase/deacetylase"/>
    <property type="match status" value="1"/>
</dbReference>
<dbReference type="InterPro" id="IPR023696">
    <property type="entry name" value="Ureohydrolase_dom_sf"/>
</dbReference>
<dbReference type="PRINTS" id="PR01270">
    <property type="entry name" value="HDASUPER"/>
</dbReference>
<dbReference type="PANTHER" id="PTHR10625:SF10">
    <property type="entry name" value="HISTONE DEACETYLASE HDAC1"/>
    <property type="match status" value="1"/>
</dbReference>
<keyword evidence="2" id="KW-0378">Hydrolase</keyword>
<dbReference type="CDD" id="cd09992">
    <property type="entry name" value="HDAC_classII"/>
    <property type="match status" value="1"/>
</dbReference>
<gene>
    <name evidence="2" type="ORF">MNBD_ACTINO02-177</name>
</gene>
<accession>A0A3B0ST78</accession>
<evidence type="ECO:0000313" key="2">
    <source>
        <dbReference type="EMBL" id="VAW09561.1"/>
    </source>
</evidence>
<dbReference type="InterPro" id="IPR037138">
    <property type="entry name" value="His_deacetylse_dom_sf"/>
</dbReference>
<evidence type="ECO:0000259" key="1">
    <source>
        <dbReference type="Pfam" id="PF00850"/>
    </source>
</evidence>
<dbReference type="PANTHER" id="PTHR10625">
    <property type="entry name" value="HISTONE DEACETYLASE HDAC1-RELATED"/>
    <property type="match status" value="1"/>
</dbReference>
<dbReference type="Pfam" id="PF00850">
    <property type="entry name" value="Hist_deacetyl"/>
    <property type="match status" value="1"/>
</dbReference>
<dbReference type="GO" id="GO:0040029">
    <property type="term" value="P:epigenetic regulation of gene expression"/>
    <property type="evidence" value="ECO:0007669"/>
    <property type="project" value="TreeGrafter"/>
</dbReference>
<reference evidence="2" key="1">
    <citation type="submission" date="2018-06" db="EMBL/GenBank/DDBJ databases">
        <authorList>
            <person name="Zhirakovskaya E."/>
        </authorList>
    </citation>
    <scope>NUCLEOTIDE SEQUENCE</scope>
</reference>
<dbReference type="EC" id="3.5.1.48" evidence="2"/>
<name>A0A3B0ST78_9ZZZZ</name>
<dbReference type="InterPro" id="IPR000286">
    <property type="entry name" value="HDACs"/>
</dbReference>
<dbReference type="GO" id="GO:0047611">
    <property type="term" value="F:acetylspermidine deacetylase activity"/>
    <property type="evidence" value="ECO:0007669"/>
    <property type="project" value="UniProtKB-EC"/>
</dbReference>
<organism evidence="2">
    <name type="scientific">hydrothermal vent metagenome</name>
    <dbReference type="NCBI Taxonomy" id="652676"/>
    <lineage>
        <taxon>unclassified sequences</taxon>
        <taxon>metagenomes</taxon>
        <taxon>ecological metagenomes</taxon>
    </lineage>
</organism>
<feature type="domain" description="Histone deacetylase" evidence="1">
    <location>
        <begin position="37"/>
        <end position="318"/>
    </location>
</feature>
<dbReference type="EMBL" id="UOEK01000607">
    <property type="protein sequence ID" value="VAW09561.1"/>
    <property type="molecule type" value="Genomic_DNA"/>
</dbReference>
<dbReference type="InterPro" id="IPR023801">
    <property type="entry name" value="His_deacetylse_dom"/>
</dbReference>
<protein>
    <submittedName>
        <fullName evidence="2">Acetylspermidine deacetylase Deacetylases, including yeast histone deacetylase and acetoin utilization protein</fullName>
        <ecNumber evidence="2">3.5.1.48</ecNumber>
    </submittedName>
</protein>
<dbReference type="AlphaFoldDB" id="A0A3B0ST78"/>
<proteinExistence type="predicted"/>
<sequence length="358" mass="38080">MMITLRGDVVGCVVSGPMKLLVYTHEACLRHDTGLGHPERPARLAATLAGIEASGVDAIDLAAEPIDRNHLRLVHAAEYVDAIERFCQAGGGALDADTPVVADSWEAALRSAGAGIQAVDDLGRSRGDAAFVVTRPPGHHALVNRAMGFCLFNNIAIAARYLTGSGNKVAIVDWDVHHGNGTQDTFYEDPNVLYISLHEFPAYPGGGWIDETGAGPGTGTNFNFPFPTGTDGGPYRWAFSQAIVPLLEEWGPDWLLISAGYDGHRDDPLAGIALVREDYREMASMLSGVVGKGRTVLFLEGGYNLEAMTASVTDTVNGLDRPRVGVIPSTDTSTAMRIAQMTAIEIGNHFGLTLHDSG</sequence>
<dbReference type="Gene3D" id="3.40.800.20">
    <property type="entry name" value="Histone deacetylase domain"/>
    <property type="match status" value="1"/>
</dbReference>
<dbReference type="GO" id="GO:0004407">
    <property type="term" value="F:histone deacetylase activity"/>
    <property type="evidence" value="ECO:0007669"/>
    <property type="project" value="TreeGrafter"/>
</dbReference>